<sequence>MEQSFIKYICEFFKGLVEMYGFKIKKELNEEQSYMIEYSSGDFVIKIEKYFREFYATLYKINKPDSEINLFNLLEYLRQGDTQIPKSEYFRKEKNIEQGHRKQLAHISSVIFENYNLINDFFSSDNYEIRVAEFEKYWKNKHPELYKKA</sequence>
<dbReference type="Proteomes" id="UP000451233">
    <property type="component" value="Unassembled WGS sequence"/>
</dbReference>
<gene>
    <name evidence="1" type="ORF">GS398_04455</name>
</gene>
<name>A0A7K1XUA7_9SPHI</name>
<comment type="caution">
    <text evidence="1">The sequence shown here is derived from an EMBL/GenBank/DDBJ whole genome shotgun (WGS) entry which is preliminary data.</text>
</comment>
<dbReference type="AlphaFoldDB" id="A0A7K1XUA7"/>
<accession>A0A7K1XUA7</accession>
<organism evidence="1 2">
    <name type="scientific">Hufsiella ginkgonis</name>
    <dbReference type="NCBI Taxonomy" id="2695274"/>
    <lineage>
        <taxon>Bacteria</taxon>
        <taxon>Pseudomonadati</taxon>
        <taxon>Bacteroidota</taxon>
        <taxon>Sphingobacteriia</taxon>
        <taxon>Sphingobacteriales</taxon>
        <taxon>Sphingobacteriaceae</taxon>
        <taxon>Hufsiella</taxon>
    </lineage>
</organism>
<evidence type="ECO:0000313" key="2">
    <source>
        <dbReference type="Proteomes" id="UP000451233"/>
    </source>
</evidence>
<evidence type="ECO:0000313" key="1">
    <source>
        <dbReference type="EMBL" id="MXV14540.1"/>
    </source>
</evidence>
<keyword evidence="2" id="KW-1185">Reference proteome</keyword>
<reference evidence="1 2" key="1">
    <citation type="submission" date="2019-11" db="EMBL/GenBank/DDBJ databases">
        <title>Pedobacter sp. HMF7056 Genome sequencing and assembly.</title>
        <authorList>
            <person name="Kang H."/>
            <person name="Kim H."/>
            <person name="Joh K."/>
        </authorList>
    </citation>
    <scope>NUCLEOTIDE SEQUENCE [LARGE SCALE GENOMIC DNA]</scope>
    <source>
        <strain evidence="1 2">HMF7056</strain>
    </source>
</reference>
<protein>
    <submittedName>
        <fullName evidence="1">Uncharacterized protein</fullName>
    </submittedName>
</protein>
<dbReference type="EMBL" id="WVHS01000001">
    <property type="protein sequence ID" value="MXV14540.1"/>
    <property type="molecule type" value="Genomic_DNA"/>
</dbReference>
<proteinExistence type="predicted"/>
<dbReference type="RefSeq" id="WP_160905505.1">
    <property type="nucleotide sequence ID" value="NZ_WVHS01000001.1"/>
</dbReference>